<dbReference type="OrthoDB" id="10647050at2759"/>
<dbReference type="InterPro" id="IPR013087">
    <property type="entry name" value="Znf_C2H2_type"/>
</dbReference>
<dbReference type="AlphaFoldDB" id="R7QTH2"/>
<dbReference type="PROSITE" id="PS00028">
    <property type="entry name" value="ZINC_FINGER_C2H2_1"/>
    <property type="match status" value="1"/>
</dbReference>
<feature type="region of interest" description="Disordered" evidence="1">
    <location>
        <begin position="1"/>
        <end position="117"/>
    </location>
</feature>
<dbReference type="GeneID" id="17318691"/>
<proteinExistence type="predicted"/>
<feature type="compositionally biased region" description="Polar residues" evidence="1">
    <location>
        <begin position="1"/>
        <end position="10"/>
    </location>
</feature>
<feature type="compositionally biased region" description="Polar residues" evidence="1">
    <location>
        <begin position="92"/>
        <end position="105"/>
    </location>
</feature>
<dbReference type="Gramene" id="CDF40675">
    <property type="protein sequence ID" value="CDF40675"/>
    <property type="gene ID" value="CHC_T00007047001"/>
</dbReference>
<evidence type="ECO:0000256" key="1">
    <source>
        <dbReference type="SAM" id="MobiDB-lite"/>
    </source>
</evidence>
<evidence type="ECO:0000259" key="2">
    <source>
        <dbReference type="PROSITE" id="PS00028"/>
    </source>
</evidence>
<dbReference type="Proteomes" id="UP000012073">
    <property type="component" value="Unassembled WGS sequence"/>
</dbReference>
<gene>
    <name evidence="3" type="ORF">CHC_T00007047001</name>
</gene>
<organism evidence="3 4">
    <name type="scientific">Chondrus crispus</name>
    <name type="common">Carrageen Irish moss</name>
    <name type="synonym">Polymorpha crispa</name>
    <dbReference type="NCBI Taxonomy" id="2769"/>
    <lineage>
        <taxon>Eukaryota</taxon>
        <taxon>Rhodophyta</taxon>
        <taxon>Florideophyceae</taxon>
        <taxon>Rhodymeniophycidae</taxon>
        <taxon>Gigartinales</taxon>
        <taxon>Gigartinaceae</taxon>
        <taxon>Chondrus</taxon>
    </lineage>
</organism>
<sequence length="175" mass="19903">MNQELHTSTFERFLSGRDYRSTDRDSREIRLPLLEPEHAGAAPSTTPVSKSSRSNKPSAGERRSSATPRIAERQRQSQTQPHPTGDSRNRSSRSPVNMSGTNVNRRNAPAPPSPMWTQASAAGVKKIQPSVYQCEYCQMKFGRKHHKERHVDNLHRRVCNIPSTYTHRWVPGKVY</sequence>
<protein>
    <recommendedName>
        <fullName evidence="2">C2H2-type domain-containing protein</fullName>
    </recommendedName>
</protein>
<accession>R7QTH2</accession>
<keyword evidence="4" id="KW-1185">Reference proteome</keyword>
<evidence type="ECO:0000313" key="3">
    <source>
        <dbReference type="EMBL" id="CDF40675.1"/>
    </source>
</evidence>
<dbReference type="EMBL" id="HG002227">
    <property type="protein sequence ID" value="CDF40675.1"/>
    <property type="molecule type" value="Genomic_DNA"/>
</dbReference>
<feature type="compositionally biased region" description="Basic and acidic residues" evidence="1">
    <location>
        <begin position="59"/>
        <end position="75"/>
    </location>
</feature>
<dbReference type="KEGG" id="ccp:CHC_T00007047001"/>
<dbReference type="RefSeq" id="XP_005710969.1">
    <property type="nucleotide sequence ID" value="XM_005710912.1"/>
</dbReference>
<feature type="domain" description="C2H2-type" evidence="2">
    <location>
        <begin position="134"/>
        <end position="155"/>
    </location>
</feature>
<feature type="compositionally biased region" description="Polar residues" evidence="1">
    <location>
        <begin position="43"/>
        <end position="57"/>
    </location>
</feature>
<reference evidence="4" key="1">
    <citation type="journal article" date="2013" name="Proc. Natl. Acad. Sci. U.S.A.">
        <title>Genome structure and metabolic features in the red seaweed Chondrus crispus shed light on evolution of the Archaeplastida.</title>
        <authorList>
            <person name="Collen J."/>
            <person name="Porcel B."/>
            <person name="Carre W."/>
            <person name="Ball S.G."/>
            <person name="Chaparro C."/>
            <person name="Tonon T."/>
            <person name="Barbeyron T."/>
            <person name="Michel G."/>
            <person name="Noel B."/>
            <person name="Valentin K."/>
            <person name="Elias M."/>
            <person name="Artiguenave F."/>
            <person name="Arun A."/>
            <person name="Aury J.M."/>
            <person name="Barbosa-Neto J.F."/>
            <person name="Bothwell J.H."/>
            <person name="Bouget F.Y."/>
            <person name="Brillet L."/>
            <person name="Cabello-Hurtado F."/>
            <person name="Capella-Gutierrez S."/>
            <person name="Charrier B."/>
            <person name="Cladiere L."/>
            <person name="Cock J.M."/>
            <person name="Coelho S.M."/>
            <person name="Colleoni C."/>
            <person name="Czjzek M."/>
            <person name="Da Silva C."/>
            <person name="Delage L."/>
            <person name="Denoeud F."/>
            <person name="Deschamps P."/>
            <person name="Dittami S.M."/>
            <person name="Gabaldon T."/>
            <person name="Gachon C.M."/>
            <person name="Groisillier A."/>
            <person name="Herve C."/>
            <person name="Jabbari K."/>
            <person name="Katinka M."/>
            <person name="Kloareg B."/>
            <person name="Kowalczyk N."/>
            <person name="Labadie K."/>
            <person name="Leblanc C."/>
            <person name="Lopez P.J."/>
            <person name="McLachlan D.H."/>
            <person name="Meslet-Cladiere L."/>
            <person name="Moustafa A."/>
            <person name="Nehr Z."/>
            <person name="Nyvall Collen P."/>
            <person name="Panaud O."/>
            <person name="Partensky F."/>
            <person name="Poulain J."/>
            <person name="Rensing S.A."/>
            <person name="Rousvoal S."/>
            <person name="Samson G."/>
            <person name="Symeonidi A."/>
            <person name="Weissenbach J."/>
            <person name="Zambounis A."/>
            <person name="Wincker P."/>
            <person name="Boyen C."/>
        </authorList>
    </citation>
    <scope>NUCLEOTIDE SEQUENCE [LARGE SCALE GENOMIC DNA]</scope>
    <source>
        <strain evidence="4">cv. Stackhouse</strain>
    </source>
</reference>
<feature type="compositionally biased region" description="Basic and acidic residues" evidence="1">
    <location>
        <begin position="14"/>
        <end position="38"/>
    </location>
</feature>
<evidence type="ECO:0000313" key="4">
    <source>
        <dbReference type="Proteomes" id="UP000012073"/>
    </source>
</evidence>
<name>R7QTH2_CHOCR</name>